<dbReference type="EMBL" id="CP072133">
    <property type="protein sequence ID" value="QTH71288.1"/>
    <property type="molecule type" value="Genomic_DNA"/>
</dbReference>
<feature type="domain" description="MotA/TolQ/ExbB proton channel" evidence="8">
    <location>
        <begin position="137"/>
        <end position="243"/>
    </location>
</feature>
<feature type="transmembrane region" description="Helical" evidence="7">
    <location>
        <begin position="169"/>
        <end position="187"/>
    </location>
</feature>
<keyword evidence="6" id="KW-0813">Transport</keyword>
<evidence type="ECO:0000256" key="7">
    <source>
        <dbReference type="SAM" id="Phobius"/>
    </source>
</evidence>
<reference evidence="9" key="1">
    <citation type="submission" date="2021-03" db="EMBL/GenBank/DDBJ databases">
        <title>Complete Genome of Pseudoalteromonas xiamenensis STKMTI.2, a new potential marine bacterium producing anti-Vibrio compounds.</title>
        <authorList>
            <person name="Handayani D.P."/>
            <person name="Isnansetyo A."/>
            <person name="Istiqomah I."/>
            <person name="Jumina J."/>
        </authorList>
    </citation>
    <scope>NUCLEOTIDE SEQUENCE</scope>
    <source>
        <strain evidence="9">STKMTI.2</strain>
    </source>
</reference>
<feature type="transmembrane region" description="Helical" evidence="7">
    <location>
        <begin position="12"/>
        <end position="36"/>
    </location>
</feature>
<keyword evidence="3 7" id="KW-0812">Transmembrane</keyword>
<protein>
    <submittedName>
        <fullName evidence="9">MotA/TolQ/ExbB proton channel family protein</fullName>
    </submittedName>
</protein>
<evidence type="ECO:0000256" key="5">
    <source>
        <dbReference type="ARBA" id="ARBA00023136"/>
    </source>
</evidence>
<keyword evidence="5 7" id="KW-0472">Membrane</keyword>
<name>A0A975HKQ7_9GAMM</name>
<feature type="transmembrane region" description="Helical" evidence="7">
    <location>
        <begin position="66"/>
        <end position="83"/>
    </location>
</feature>
<gene>
    <name evidence="9" type="ORF">J5O05_16095</name>
</gene>
<evidence type="ECO:0000259" key="8">
    <source>
        <dbReference type="Pfam" id="PF01618"/>
    </source>
</evidence>
<evidence type="ECO:0000256" key="1">
    <source>
        <dbReference type="ARBA" id="ARBA00004651"/>
    </source>
</evidence>
<evidence type="ECO:0000313" key="10">
    <source>
        <dbReference type="Proteomes" id="UP000664904"/>
    </source>
</evidence>
<dbReference type="GO" id="GO:0005886">
    <property type="term" value="C:plasma membrane"/>
    <property type="evidence" value="ECO:0007669"/>
    <property type="project" value="UniProtKB-SubCell"/>
</dbReference>
<dbReference type="Pfam" id="PF01618">
    <property type="entry name" value="MotA_ExbB"/>
    <property type="match status" value="1"/>
</dbReference>
<comment type="subcellular location">
    <subcellularLocation>
        <location evidence="1">Cell membrane</location>
        <topology evidence="1">Multi-pass membrane protein</topology>
    </subcellularLocation>
    <subcellularLocation>
        <location evidence="6">Membrane</location>
        <topology evidence="6">Multi-pass membrane protein</topology>
    </subcellularLocation>
</comment>
<dbReference type="PANTHER" id="PTHR30625">
    <property type="entry name" value="PROTEIN TOLQ"/>
    <property type="match status" value="1"/>
</dbReference>
<dbReference type="Proteomes" id="UP000664904">
    <property type="component" value="Chromosome"/>
</dbReference>
<keyword evidence="4 7" id="KW-1133">Transmembrane helix</keyword>
<sequence length="257" mass="28603">MSNRTSNATMNPPLWLSALVLLGCFTLMQVLFAGWITPKAEAVLMAQGSQSLSSIWVILKDMEQQICFSLLFYCLFLMGYKLWRLLDEEAIYTCDFLADYDKSKPLDIDIALNELESSTFCENPAMLTWINCIRRYKNTRNVQHAASAIAASVDSLAAQLESGNNMIRYIIWAIPSIGFVGTVRGIGQALAQADKALAGDISGMTASLGVAFNSTLVALFISLILMYFMHLLNSRQDSMVLKTQESCERHLLAHLHQ</sequence>
<evidence type="ECO:0000256" key="4">
    <source>
        <dbReference type="ARBA" id="ARBA00022989"/>
    </source>
</evidence>
<feature type="transmembrane region" description="Helical" evidence="7">
    <location>
        <begin position="208"/>
        <end position="229"/>
    </location>
</feature>
<evidence type="ECO:0000256" key="3">
    <source>
        <dbReference type="ARBA" id="ARBA00022692"/>
    </source>
</evidence>
<accession>A0A975HKQ7</accession>
<dbReference type="GO" id="GO:0017038">
    <property type="term" value="P:protein import"/>
    <property type="evidence" value="ECO:0007669"/>
    <property type="project" value="TreeGrafter"/>
</dbReference>
<dbReference type="PANTHER" id="PTHR30625:SF11">
    <property type="entry name" value="MOTA_TOLQ_EXBB PROTON CHANNEL DOMAIN-CONTAINING PROTEIN"/>
    <property type="match status" value="1"/>
</dbReference>
<proteinExistence type="inferred from homology"/>
<keyword evidence="10" id="KW-1185">Reference proteome</keyword>
<keyword evidence="2" id="KW-1003">Cell membrane</keyword>
<evidence type="ECO:0000256" key="6">
    <source>
        <dbReference type="RuleBase" id="RU004057"/>
    </source>
</evidence>
<evidence type="ECO:0000313" key="9">
    <source>
        <dbReference type="EMBL" id="QTH71288.1"/>
    </source>
</evidence>
<dbReference type="RefSeq" id="WP_208842929.1">
    <property type="nucleotide sequence ID" value="NZ_CP072133.1"/>
</dbReference>
<dbReference type="PROSITE" id="PS51257">
    <property type="entry name" value="PROKAR_LIPOPROTEIN"/>
    <property type="match status" value="1"/>
</dbReference>
<keyword evidence="6" id="KW-0653">Protein transport</keyword>
<dbReference type="InterPro" id="IPR050790">
    <property type="entry name" value="ExbB/TolQ_transport"/>
</dbReference>
<dbReference type="InterPro" id="IPR002898">
    <property type="entry name" value="MotA_ExbB_proton_chnl"/>
</dbReference>
<dbReference type="AlphaFoldDB" id="A0A975HKQ7"/>
<evidence type="ECO:0000256" key="2">
    <source>
        <dbReference type="ARBA" id="ARBA00022475"/>
    </source>
</evidence>
<organism evidence="9 10">
    <name type="scientific">Pseudoalteromonas xiamenensis</name>
    <dbReference type="NCBI Taxonomy" id="882626"/>
    <lineage>
        <taxon>Bacteria</taxon>
        <taxon>Pseudomonadati</taxon>
        <taxon>Pseudomonadota</taxon>
        <taxon>Gammaproteobacteria</taxon>
        <taxon>Alteromonadales</taxon>
        <taxon>Pseudoalteromonadaceae</taxon>
        <taxon>Pseudoalteromonas</taxon>
    </lineage>
</organism>
<dbReference type="KEGG" id="pxi:J5O05_16095"/>
<comment type="similarity">
    <text evidence="6">Belongs to the exbB/tolQ family.</text>
</comment>